<feature type="transmembrane region" description="Helical" evidence="6">
    <location>
        <begin position="665"/>
        <end position="690"/>
    </location>
</feature>
<dbReference type="PANTHER" id="PTHR30572:SF18">
    <property type="entry name" value="ABC-TYPE MACROLIDE FAMILY EXPORT SYSTEM PERMEASE COMPONENT 2"/>
    <property type="match status" value="1"/>
</dbReference>
<keyword evidence="3 6" id="KW-0812">Transmembrane</keyword>
<dbReference type="Proteomes" id="UP001597557">
    <property type="component" value="Unassembled WGS sequence"/>
</dbReference>
<keyword evidence="5 6" id="KW-0472">Membrane</keyword>
<evidence type="ECO:0000256" key="5">
    <source>
        <dbReference type="ARBA" id="ARBA00023136"/>
    </source>
</evidence>
<dbReference type="Pfam" id="PF12704">
    <property type="entry name" value="MacB_PCD"/>
    <property type="match status" value="1"/>
</dbReference>
<feature type="transmembrane region" description="Helical" evidence="6">
    <location>
        <begin position="332"/>
        <end position="359"/>
    </location>
</feature>
<dbReference type="InterPro" id="IPR050250">
    <property type="entry name" value="Macrolide_Exporter_MacB"/>
</dbReference>
<name>A0ABW5YB11_9SPHI</name>
<feature type="transmembrane region" description="Helical" evidence="6">
    <location>
        <begin position="426"/>
        <end position="445"/>
    </location>
</feature>
<feature type="domain" description="ABC3 transporter permease C-terminal" evidence="7">
    <location>
        <begin position="291"/>
        <end position="399"/>
    </location>
</feature>
<feature type="transmembrane region" description="Helical" evidence="6">
    <location>
        <begin position="288"/>
        <end position="307"/>
    </location>
</feature>
<keyword evidence="4 6" id="KW-1133">Transmembrane helix</keyword>
<dbReference type="RefSeq" id="WP_377184230.1">
    <property type="nucleotide sequence ID" value="NZ_JBHUPD010000002.1"/>
</dbReference>
<accession>A0ABW5YB11</accession>
<evidence type="ECO:0000313" key="9">
    <source>
        <dbReference type="EMBL" id="MFD2872493.1"/>
    </source>
</evidence>
<comment type="caution">
    <text evidence="9">The sequence shown here is derived from an EMBL/GenBank/DDBJ whole genome shotgun (WGS) entry which is preliminary data.</text>
</comment>
<feature type="transmembrane region" description="Helical" evidence="6">
    <location>
        <begin position="21"/>
        <end position="41"/>
    </location>
</feature>
<dbReference type="InterPro" id="IPR025857">
    <property type="entry name" value="MacB_PCD"/>
</dbReference>
<evidence type="ECO:0000313" key="10">
    <source>
        <dbReference type="Proteomes" id="UP001597557"/>
    </source>
</evidence>
<proteinExistence type="predicted"/>
<evidence type="ECO:0000256" key="4">
    <source>
        <dbReference type="ARBA" id="ARBA00022989"/>
    </source>
</evidence>
<gene>
    <name evidence="9" type="ORF">ACFS5N_08450</name>
</gene>
<reference evidence="10" key="1">
    <citation type="journal article" date="2019" name="Int. J. Syst. Evol. Microbiol.">
        <title>The Global Catalogue of Microorganisms (GCM) 10K type strain sequencing project: providing services to taxonomists for standard genome sequencing and annotation.</title>
        <authorList>
            <consortium name="The Broad Institute Genomics Platform"/>
            <consortium name="The Broad Institute Genome Sequencing Center for Infectious Disease"/>
            <person name="Wu L."/>
            <person name="Ma J."/>
        </authorList>
    </citation>
    <scope>NUCLEOTIDE SEQUENCE [LARGE SCALE GENOMIC DNA]</scope>
    <source>
        <strain evidence="10">KCTC 22437</strain>
    </source>
</reference>
<feature type="transmembrane region" description="Helical" evidence="6">
    <location>
        <begin position="379"/>
        <end position="405"/>
    </location>
</feature>
<evidence type="ECO:0000259" key="8">
    <source>
        <dbReference type="Pfam" id="PF12704"/>
    </source>
</evidence>
<evidence type="ECO:0000256" key="2">
    <source>
        <dbReference type="ARBA" id="ARBA00022475"/>
    </source>
</evidence>
<sequence>MLKNYIKIAWRNIINKKLYSAINIIGLTVGLGVGLLILLWVQDENSYDKFNTKIDRIYKVNASIGAGASKQVWGSTQPPVAFYAQRQVPGVENAVRVIDAWHYSKFTYKNKGLRVTVPMKFVDDSFFSVFDYKLLKGDPKKPFPNAQSVILSESEAKKYFGDAEPLGKVLKANNNDLFTVSGVMADLPVNSSIQAGMLFSTNLKKQEYNPKDMWKSMDEDWGDYYAQTYLLIKPNVSTTTVANKLTSLHMALHKGIKPTDGVYQLQPLSDVHLYNPNGSSAGAQTVKIFTIVAILILLIACINYVNLSTARSVLRSKEVSVRKIIGAERKDLFFQFVFETALCFAIAMILAFALIYAVMPLYNRIAGKEMHFDLLSAGVWKVIGLTTITTLIASSIYPAVLLSSFQPIEALRARSSGASNGGFRKVLVVSQFAFSIGLIIGTLVINRQLNYIQTTQIGYDRDHVFSLNITDNMYKHQDAIKAELSTHPEILGAAAGSTLISSDGTTTDTDWDGKPTDDSMIINPFSVDKDMLNVLKVQFAAGSNFSGTKADSAHFILNEAAIRRTGIKNPIGKRFHLWQTDGIIIGVVKDFHFASLRQAIEPAIFQYQERGGTLFIRTTGKDASAAVGIAKRIYDRYNHGDPPFEYKFLDADFNSLYRTEQSTNALFSIFACIAIFISCLGLFGLATYTAQIKVKEIGIRKVLGASVLNITTMLSKEFLLLVVISLIIAGPIAWYAMNKWLQGYAYQVNLSWTIIPLAGFAALLIALITISFQAIKAALANPVKSLRSE</sequence>
<dbReference type="PANTHER" id="PTHR30572">
    <property type="entry name" value="MEMBRANE COMPONENT OF TRANSPORTER-RELATED"/>
    <property type="match status" value="1"/>
</dbReference>
<feature type="domain" description="ABC3 transporter permease C-terminal" evidence="7">
    <location>
        <begin position="669"/>
        <end position="778"/>
    </location>
</feature>
<comment type="subcellular location">
    <subcellularLocation>
        <location evidence="1">Cell membrane</location>
        <topology evidence="1">Multi-pass membrane protein</topology>
    </subcellularLocation>
</comment>
<protein>
    <submittedName>
        <fullName evidence="9">ABC transporter permease</fullName>
    </submittedName>
</protein>
<evidence type="ECO:0000256" key="3">
    <source>
        <dbReference type="ARBA" id="ARBA00022692"/>
    </source>
</evidence>
<evidence type="ECO:0000256" key="6">
    <source>
        <dbReference type="SAM" id="Phobius"/>
    </source>
</evidence>
<feature type="transmembrane region" description="Helical" evidence="6">
    <location>
        <begin position="757"/>
        <end position="779"/>
    </location>
</feature>
<dbReference type="EMBL" id="JBHUPD010000002">
    <property type="protein sequence ID" value="MFD2872493.1"/>
    <property type="molecule type" value="Genomic_DNA"/>
</dbReference>
<keyword evidence="10" id="KW-1185">Reference proteome</keyword>
<evidence type="ECO:0000256" key="1">
    <source>
        <dbReference type="ARBA" id="ARBA00004651"/>
    </source>
</evidence>
<feature type="domain" description="MacB-like periplasmic core" evidence="8">
    <location>
        <begin position="20"/>
        <end position="247"/>
    </location>
</feature>
<dbReference type="Pfam" id="PF02687">
    <property type="entry name" value="FtsX"/>
    <property type="match status" value="2"/>
</dbReference>
<feature type="transmembrane region" description="Helical" evidence="6">
    <location>
        <begin position="718"/>
        <end position="737"/>
    </location>
</feature>
<evidence type="ECO:0000259" key="7">
    <source>
        <dbReference type="Pfam" id="PF02687"/>
    </source>
</evidence>
<organism evidence="9 10">
    <name type="scientific">Mucilaginibacter ximonensis</name>
    <dbReference type="NCBI Taxonomy" id="538021"/>
    <lineage>
        <taxon>Bacteria</taxon>
        <taxon>Pseudomonadati</taxon>
        <taxon>Bacteroidota</taxon>
        <taxon>Sphingobacteriia</taxon>
        <taxon>Sphingobacteriales</taxon>
        <taxon>Sphingobacteriaceae</taxon>
        <taxon>Mucilaginibacter</taxon>
    </lineage>
</organism>
<keyword evidence="2" id="KW-1003">Cell membrane</keyword>
<dbReference type="InterPro" id="IPR003838">
    <property type="entry name" value="ABC3_permease_C"/>
</dbReference>